<dbReference type="InterPro" id="IPR002490">
    <property type="entry name" value="V-ATPase_116kDa_su"/>
</dbReference>
<sequence>MAIAKMKKITLISFHEKREQLLMAIQTLQSWEVIDLPSATDTRTASSPKERELIEQSIKKLDAQLESADEALAFLQPYLEKDSMRKKLTTKKQELSLDELEKAALALSPETVIAEVSGLKDELKKLEDSKKRLYEEESFLSQWRNLSFNPNETRKFEHIAVKVGTVPQSVTNEYSELLKASPFAYVEEVFQNKESVGVMLIFEPAAEADVNQLLEKTHFQPLAYNYAKAPKEMLEDVQAAIQQNNELNVQTRKNLSTMKTEEWQLMLLSEYYYAKLQRVKSQLMFLNEKHLFVMQGWLEEDRVEGIKATLAKEFPIDTYALLVEDVQEDEIKDVPTVLKNNKIVAPFESVTAMYSMPKYDEIDPTPLLTPFYLLFFGMMVADFGYGLLLFIGTFIALKFLQVGKGMRNNLKFFHLLSYPSMLWGLVYGSFFGIEMPVVLLSTSNDANTILLISVIFGIIQIMFGLGIKAYLLLRDKNALGAISDSIGWLGILLGIILLLIGKMILPSQILSTVGAALAITSAVGIVLATAMASDNKALGFGAGLYNLYGITSYIGDIVSYTRLMALGVSGGSIAVAFNLIIDFMPAWAKFTIGAVLFVVLHSINFGLSMLSGYVHGARLTFVEFFGKFYEGGGRALNPLKATEKYIDIKK</sequence>
<dbReference type="GO" id="GO:0016471">
    <property type="term" value="C:vacuolar proton-transporting V-type ATPase complex"/>
    <property type="evidence" value="ECO:0007669"/>
    <property type="project" value="TreeGrafter"/>
</dbReference>
<dbReference type="EMBL" id="FJNE01000001">
    <property type="protein sequence ID" value="CZQ82592.1"/>
    <property type="molecule type" value="Genomic_DNA"/>
</dbReference>
<evidence type="ECO:0000256" key="4">
    <source>
        <dbReference type="ARBA" id="ARBA00022692"/>
    </source>
</evidence>
<dbReference type="GO" id="GO:0007035">
    <property type="term" value="P:vacuolar acidification"/>
    <property type="evidence" value="ECO:0007669"/>
    <property type="project" value="TreeGrafter"/>
</dbReference>
<organism evidence="9 10">
    <name type="scientific">Trichococcus palustris</name>
    <dbReference type="NCBI Taxonomy" id="140314"/>
    <lineage>
        <taxon>Bacteria</taxon>
        <taxon>Bacillati</taxon>
        <taxon>Bacillota</taxon>
        <taxon>Bacilli</taxon>
        <taxon>Lactobacillales</taxon>
        <taxon>Carnobacteriaceae</taxon>
        <taxon>Trichococcus</taxon>
    </lineage>
</organism>
<proteinExistence type="inferred from homology"/>
<name>A0A143Y5Y9_9LACT</name>
<dbReference type="STRING" id="140314.SAMN04488076_10344"/>
<evidence type="ECO:0000256" key="5">
    <source>
        <dbReference type="ARBA" id="ARBA00022989"/>
    </source>
</evidence>
<dbReference type="PANTHER" id="PTHR11629">
    <property type="entry name" value="VACUOLAR PROTON ATPASES"/>
    <property type="match status" value="1"/>
</dbReference>
<feature type="transmembrane region" description="Helical" evidence="8">
    <location>
        <begin position="593"/>
        <end position="614"/>
    </location>
</feature>
<comment type="similarity">
    <text evidence="2">Belongs to the V-ATPase 116 kDa subunit family.</text>
</comment>
<evidence type="ECO:0000256" key="2">
    <source>
        <dbReference type="ARBA" id="ARBA00009904"/>
    </source>
</evidence>
<feature type="transmembrane region" description="Helical" evidence="8">
    <location>
        <begin position="412"/>
        <end position="430"/>
    </location>
</feature>
<dbReference type="AlphaFoldDB" id="A0A143Y5Y9"/>
<feature type="transmembrane region" description="Helical" evidence="8">
    <location>
        <begin position="371"/>
        <end position="400"/>
    </location>
</feature>
<evidence type="ECO:0000256" key="8">
    <source>
        <dbReference type="SAM" id="Phobius"/>
    </source>
</evidence>
<dbReference type="Proteomes" id="UP000242754">
    <property type="component" value="Unassembled WGS sequence"/>
</dbReference>
<dbReference type="Pfam" id="PF01496">
    <property type="entry name" value="V_ATPase_I"/>
    <property type="match status" value="1"/>
</dbReference>
<dbReference type="PANTHER" id="PTHR11629:SF63">
    <property type="entry name" value="V-TYPE PROTON ATPASE SUBUNIT A"/>
    <property type="match status" value="1"/>
</dbReference>
<feature type="transmembrane region" description="Helical" evidence="8">
    <location>
        <begin position="450"/>
        <end position="473"/>
    </location>
</feature>
<feature type="transmembrane region" description="Helical" evidence="8">
    <location>
        <begin position="560"/>
        <end position="581"/>
    </location>
</feature>
<evidence type="ECO:0000256" key="6">
    <source>
        <dbReference type="ARBA" id="ARBA00023065"/>
    </source>
</evidence>
<evidence type="ECO:0000313" key="9">
    <source>
        <dbReference type="EMBL" id="CZQ82592.1"/>
    </source>
</evidence>
<dbReference type="OrthoDB" id="9803814at2"/>
<accession>A0A143Y5Y9</accession>
<evidence type="ECO:0000256" key="7">
    <source>
        <dbReference type="ARBA" id="ARBA00023136"/>
    </source>
</evidence>
<keyword evidence="3" id="KW-0813">Transport</keyword>
<keyword evidence="4 8" id="KW-0812">Transmembrane</keyword>
<feature type="transmembrane region" description="Helical" evidence="8">
    <location>
        <begin position="485"/>
        <end position="504"/>
    </location>
</feature>
<feature type="transmembrane region" description="Helical" evidence="8">
    <location>
        <begin position="537"/>
        <end position="554"/>
    </location>
</feature>
<dbReference type="GO" id="GO:0046961">
    <property type="term" value="F:proton-transporting ATPase activity, rotational mechanism"/>
    <property type="evidence" value="ECO:0007669"/>
    <property type="project" value="InterPro"/>
</dbReference>
<evidence type="ECO:0000256" key="3">
    <source>
        <dbReference type="ARBA" id="ARBA00022448"/>
    </source>
</evidence>
<protein>
    <submittedName>
        <fullName evidence="9">Uncharacterized protein</fullName>
    </submittedName>
</protein>
<dbReference type="RefSeq" id="WP_087030445.1">
    <property type="nucleotide sequence ID" value="NZ_FJNE01000001.1"/>
</dbReference>
<keyword evidence="5 8" id="KW-1133">Transmembrane helix</keyword>
<keyword evidence="7 8" id="KW-0472">Membrane</keyword>
<evidence type="ECO:0000313" key="10">
    <source>
        <dbReference type="Proteomes" id="UP000242754"/>
    </source>
</evidence>
<evidence type="ECO:0000256" key="1">
    <source>
        <dbReference type="ARBA" id="ARBA00004141"/>
    </source>
</evidence>
<gene>
    <name evidence="9" type="ORF">Tpal_336</name>
</gene>
<dbReference type="GO" id="GO:0051117">
    <property type="term" value="F:ATPase binding"/>
    <property type="evidence" value="ECO:0007669"/>
    <property type="project" value="TreeGrafter"/>
</dbReference>
<keyword evidence="10" id="KW-1185">Reference proteome</keyword>
<feature type="transmembrane region" description="Helical" evidence="8">
    <location>
        <begin position="510"/>
        <end position="530"/>
    </location>
</feature>
<reference evidence="9 10" key="1">
    <citation type="submission" date="2016-02" db="EMBL/GenBank/DDBJ databases">
        <authorList>
            <person name="Wen L."/>
            <person name="He K."/>
            <person name="Yang H."/>
        </authorList>
    </citation>
    <scope>NUCLEOTIDE SEQUENCE [LARGE SCALE GENOMIC DNA]</scope>
    <source>
        <strain evidence="9">Trichococcus palustris</strain>
    </source>
</reference>
<comment type="subcellular location">
    <subcellularLocation>
        <location evidence="1">Membrane</location>
        <topology evidence="1">Multi-pass membrane protein</topology>
    </subcellularLocation>
</comment>
<keyword evidence="6" id="KW-0406">Ion transport</keyword>
<dbReference type="GO" id="GO:0033179">
    <property type="term" value="C:proton-transporting V-type ATPase, V0 domain"/>
    <property type="evidence" value="ECO:0007669"/>
    <property type="project" value="InterPro"/>
</dbReference>